<keyword evidence="3" id="KW-1185">Reference proteome</keyword>
<proteinExistence type="predicted"/>
<accession>A0A0A1IX74</accession>
<dbReference type="InterPro" id="IPR006528">
    <property type="entry name" value="Phage_head_morphogenesis_dom"/>
</dbReference>
<evidence type="ECO:0000313" key="3">
    <source>
        <dbReference type="Proteomes" id="UP000030217"/>
    </source>
</evidence>
<sequence length="428" mass="47347">MAAPTEADLRAIFALRPAAAIEYLERKGFAITWNWHDVDAATHARALTVARAARLDVLQDIRDALVENLERGETLRDFKRNLRPTLEAKGWWGRQVVVAPDGGAEVAQLGSPRRLDTIYQTNMQSAYMAGRYAAAYEARETHPYWMYVAVMDGVTRPSHAALHGKVFRWDDPIWQHITPPNGYNCRCRIVALTEAAVRRRGLTVESSQGKTGQVTVETGVDRRTGEIREQTLTTLETTDRAGRKIQFRPDAGFDGSPVQSHLMDQVLYDKAERTLGAPAAIDEVRGVLLDPVRQRAWAAFVDRAASPQGQTMSIGVLDPTDITYALAQGAQLRAGVVATSDTAIRNSAVAREQLASLPQRFAQPDLVLWERGSESLVYIVQADSAALAIRLRGEIYGPGQLENVGQVMEITMDSIQDGLATGRYRRVR</sequence>
<reference evidence="2 3" key="1">
    <citation type="journal article" date="2015" name="PLoS ONE">
        <title>Investigation of a Large Collection of Pseudomonas aeruginosa Bacteriophages Collected from a Single Environmental Source in Abidjan, Cote d'Ivoire.</title>
        <authorList>
            <person name="Essoh C."/>
            <person name="Latino L."/>
            <person name="Midoux C."/>
            <person name="Blouin Y."/>
            <person name="Loukou G."/>
            <person name="Nguetta S.P."/>
            <person name="Lathro S."/>
            <person name="Cablanmian A."/>
            <person name="Kouassi A.K."/>
            <person name="Vergnaud G."/>
            <person name="Pourcel C."/>
        </authorList>
    </citation>
    <scope>NUCLEOTIDE SEQUENCE [LARGE SCALE GENOMIC DNA]</scope>
    <source>
        <strain evidence="2">Ab30</strain>
    </source>
</reference>
<dbReference type="Proteomes" id="UP000030217">
    <property type="component" value="Genome"/>
</dbReference>
<feature type="domain" description="Phage head morphogenesis" evidence="1">
    <location>
        <begin position="59"/>
        <end position="189"/>
    </location>
</feature>
<evidence type="ECO:0000313" key="2">
    <source>
        <dbReference type="EMBL" id="CEF89962.1"/>
    </source>
</evidence>
<dbReference type="Pfam" id="PF04233">
    <property type="entry name" value="Phage_Mu_F"/>
    <property type="match status" value="1"/>
</dbReference>
<dbReference type="OrthoDB" id="2657at10239"/>
<organism evidence="2 3">
    <name type="scientific">Pseudomonas phage vB_PaeS_PAO1_Ab30</name>
    <dbReference type="NCBI Taxonomy" id="1548918"/>
    <lineage>
        <taxon>Viruses</taxon>
        <taxon>Duplodnaviria</taxon>
        <taxon>Heunggongvirae</taxon>
        <taxon>Uroviricota</taxon>
        <taxon>Caudoviricetes</taxon>
        <taxon>Casadabanvirus</taxon>
        <taxon>Casadabanvirus Ab30</taxon>
    </lineage>
</organism>
<dbReference type="KEGG" id="vg:23680573"/>
<name>A0A0A1IX74_9CAUD</name>
<dbReference type="GeneID" id="23680573"/>
<protein>
    <submittedName>
        <fullName evidence="2">Putative morphogenesis protein</fullName>
    </submittedName>
</protein>
<dbReference type="RefSeq" id="YP_009125673.1">
    <property type="nucleotide sequence ID" value="NC_026601.1"/>
</dbReference>
<dbReference type="EMBL" id="LN610590">
    <property type="protein sequence ID" value="CEF89962.1"/>
    <property type="molecule type" value="Genomic_DNA"/>
</dbReference>
<dbReference type="NCBIfam" id="TIGR01641">
    <property type="entry name" value="phageSPP1_gp7"/>
    <property type="match status" value="1"/>
</dbReference>
<gene>
    <name evidence="2" type="primary">ORF34</name>
</gene>
<evidence type="ECO:0000259" key="1">
    <source>
        <dbReference type="Pfam" id="PF04233"/>
    </source>
</evidence>